<evidence type="ECO:0000313" key="6">
    <source>
        <dbReference type="EMBL" id="SFT23959.1"/>
    </source>
</evidence>
<keyword evidence="3" id="KW-0378">Hydrolase</keyword>
<keyword evidence="4" id="KW-0788">Thiol protease</keyword>
<evidence type="ECO:0000256" key="1">
    <source>
        <dbReference type="ARBA" id="ARBA00007074"/>
    </source>
</evidence>
<protein>
    <submittedName>
        <fullName evidence="6">NlpC/P60 family protein</fullName>
    </submittedName>
</protein>
<dbReference type="Pfam" id="PF00877">
    <property type="entry name" value="NLPC_P60"/>
    <property type="match status" value="1"/>
</dbReference>
<keyword evidence="2" id="KW-0645">Protease</keyword>
<sequence>MGAPIAAGLLATPAVRRLLTTGTAAVAGACILGLYVVATDSGAAGAGTDMAPISCPAEIDGTSLDAHQRDMAGIIIQTGREMGIPTRGLVIAIATALQESGLRNIDYGDRDSVGLFQQRPSMGWGTVEQIMDPAYSSSKFYAGLLQVAGWERMPLTEAAQAVQRSGFPDAYAKHEGHAVSIVAAAGESTAGCTPVHAAPDAATAAMLQVALEQVGKPYVWGGTGPDGFDCSGLIVYAWQQVGYRLSVRISQDMHAISTPVEPGQERPGDLLFSQFGEQAGVPGAAHVLVVVQPGLAVEAPRTGLDVRTRTYDIEAEGMTVGRLPASSLTSI</sequence>
<dbReference type="AlphaFoldDB" id="A0A1I6WDA0"/>
<dbReference type="Proteomes" id="UP000198873">
    <property type="component" value="Unassembled WGS sequence"/>
</dbReference>
<reference evidence="7" key="1">
    <citation type="submission" date="2016-10" db="EMBL/GenBank/DDBJ databases">
        <authorList>
            <person name="Varghese N."/>
            <person name="Submissions S."/>
        </authorList>
    </citation>
    <scope>NUCLEOTIDE SEQUENCE [LARGE SCALE GENOMIC DNA]</scope>
    <source>
        <strain evidence="7">CGMCC 4.7047</strain>
    </source>
</reference>
<dbReference type="PANTHER" id="PTHR47359:SF3">
    <property type="entry name" value="NLP_P60 DOMAIN-CONTAINING PROTEIN-RELATED"/>
    <property type="match status" value="1"/>
</dbReference>
<name>A0A1I6WDA0_9ACTN</name>
<dbReference type="Gene3D" id="3.90.1720.10">
    <property type="entry name" value="endopeptidase domain like (from Nostoc punctiforme)"/>
    <property type="match status" value="1"/>
</dbReference>
<dbReference type="RefSeq" id="WP_093844587.1">
    <property type="nucleotide sequence ID" value="NZ_FPAB01000022.1"/>
</dbReference>
<organism evidence="6 7">
    <name type="scientific">Streptomyces harbinensis</name>
    <dbReference type="NCBI Taxonomy" id="1176198"/>
    <lineage>
        <taxon>Bacteria</taxon>
        <taxon>Bacillati</taxon>
        <taxon>Actinomycetota</taxon>
        <taxon>Actinomycetes</taxon>
        <taxon>Kitasatosporales</taxon>
        <taxon>Streptomycetaceae</taxon>
        <taxon>Streptomyces</taxon>
    </lineage>
</organism>
<dbReference type="InterPro" id="IPR000064">
    <property type="entry name" value="NLP_P60_dom"/>
</dbReference>
<proteinExistence type="inferred from homology"/>
<evidence type="ECO:0000256" key="4">
    <source>
        <dbReference type="ARBA" id="ARBA00022807"/>
    </source>
</evidence>
<accession>A0A1I6WDA0</accession>
<dbReference type="STRING" id="1176198.SAMN05444716_1221"/>
<keyword evidence="7" id="KW-1185">Reference proteome</keyword>
<evidence type="ECO:0000259" key="5">
    <source>
        <dbReference type="PROSITE" id="PS51935"/>
    </source>
</evidence>
<comment type="similarity">
    <text evidence="1">Belongs to the peptidase C40 family.</text>
</comment>
<evidence type="ECO:0000256" key="3">
    <source>
        <dbReference type="ARBA" id="ARBA00022801"/>
    </source>
</evidence>
<dbReference type="EMBL" id="FPAB01000022">
    <property type="protein sequence ID" value="SFT23959.1"/>
    <property type="molecule type" value="Genomic_DNA"/>
</dbReference>
<evidence type="ECO:0000256" key="2">
    <source>
        <dbReference type="ARBA" id="ARBA00022670"/>
    </source>
</evidence>
<dbReference type="GO" id="GO:0008234">
    <property type="term" value="F:cysteine-type peptidase activity"/>
    <property type="evidence" value="ECO:0007669"/>
    <property type="project" value="UniProtKB-KW"/>
</dbReference>
<gene>
    <name evidence="6" type="ORF">SAMN05444716_1221</name>
</gene>
<dbReference type="GO" id="GO:0006508">
    <property type="term" value="P:proteolysis"/>
    <property type="evidence" value="ECO:0007669"/>
    <property type="project" value="UniProtKB-KW"/>
</dbReference>
<dbReference type="PROSITE" id="PS51935">
    <property type="entry name" value="NLPC_P60"/>
    <property type="match status" value="1"/>
</dbReference>
<dbReference type="InterPro" id="IPR038765">
    <property type="entry name" value="Papain-like_cys_pep_sf"/>
</dbReference>
<dbReference type="PANTHER" id="PTHR47359">
    <property type="entry name" value="PEPTIDOGLYCAN DL-ENDOPEPTIDASE CWLO"/>
    <property type="match status" value="1"/>
</dbReference>
<dbReference type="SUPFAM" id="SSF54001">
    <property type="entry name" value="Cysteine proteinases"/>
    <property type="match status" value="1"/>
</dbReference>
<dbReference type="InterPro" id="IPR051794">
    <property type="entry name" value="PG_Endopeptidase_C40"/>
</dbReference>
<evidence type="ECO:0000313" key="7">
    <source>
        <dbReference type="Proteomes" id="UP000198873"/>
    </source>
</evidence>
<feature type="domain" description="NlpC/P60" evidence="5">
    <location>
        <begin position="200"/>
        <end position="331"/>
    </location>
</feature>